<dbReference type="AlphaFoldDB" id="A0A8H2W3A0"/>
<dbReference type="EMBL" id="CAJHIA010000036">
    <property type="protein sequence ID" value="CAD6452548.1"/>
    <property type="molecule type" value="Genomic_DNA"/>
</dbReference>
<reference evidence="3" key="1">
    <citation type="submission" date="2020-10" db="EMBL/GenBank/DDBJ databases">
        <authorList>
            <person name="Kusch S."/>
        </authorList>
    </citation>
    <scope>NUCLEOTIDE SEQUENCE</scope>
    <source>
        <strain evidence="3">SwB9</strain>
    </source>
</reference>
<feature type="compositionally biased region" description="Low complexity" evidence="1">
    <location>
        <begin position="285"/>
        <end position="303"/>
    </location>
</feature>
<evidence type="ECO:0000313" key="4">
    <source>
        <dbReference type="Proteomes" id="UP000624404"/>
    </source>
</evidence>
<feature type="compositionally biased region" description="Basic residues" evidence="1">
    <location>
        <begin position="146"/>
        <end position="159"/>
    </location>
</feature>
<name>A0A8H2W3A0_9HELO</name>
<keyword evidence="2" id="KW-1133">Transmembrane helix</keyword>
<evidence type="ECO:0000313" key="3">
    <source>
        <dbReference type="EMBL" id="CAD6452548.1"/>
    </source>
</evidence>
<gene>
    <name evidence="3" type="ORF">SCLTRI_LOCUS9763</name>
</gene>
<feature type="compositionally biased region" description="Acidic residues" evidence="1">
    <location>
        <begin position="98"/>
        <end position="124"/>
    </location>
</feature>
<evidence type="ECO:0000256" key="1">
    <source>
        <dbReference type="SAM" id="MobiDB-lite"/>
    </source>
</evidence>
<dbReference type="OrthoDB" id="3563421at2759"/>
<feature type="region of interest" description="Disordered" evidence="1">
    <location>
        <begin position="410"/>
        <end position="431"/>
    </location>
</feature>
<feature type="compositionally biased region" description="Basic and acidic residues" evidence="1">
    <location>
        <begin position="191"/>
        <end position="214"/>
    </location>
</feature>
<accession>A0A8H2W3A0</accession>
<comment type="caution">
    <text evidence="3">The sequence shown here is derived from an EMBL/GenBank/DDBJ whole genome shotgun (WGS) entry which is preliminary data.</text>
</comment>
<evidence type="ECO:0000256" key="2">
    <source>
        <dbReference type="SAM" id="Phobius"/>
    </source>
</evidence>
<organism evidence="3 4">
    <name type="scientific">Sclerotinia trifoliorum</name>
    <dbReference type="NCBI Taxonomy" id="28548"/>
    <lineage>
        <taxon>Eukaryota</taxon>
        <taxon>Fungi</taxon>
        <taxon>Dikarya</taxon>
        <taxon>Ascomycota</taxon>
        <taxon>Pezizomycotina</taxon>
        <taxon>Leotiomycetes</taxon>
        <taxon>Helotiales</taxon>
        <taxon>Sclerotiniaceae</taxon>
        <taxon>Sclerotinia</taxon>
    </lineage>
</organism>
<dbReference type="Proteomes" id="UP000624404">
    <property type="component" value="Unassembled WGS sequence"/>
</dbReference>
<feature type="transmembrane region" description="Helical" evidence="2">
    <location>
        <begin position="48"/>
        <end position="70"/>
    </location>
</feature>
<feature type="compositionally biased region" description="Polar residues" evidence="1">
    <location>
        <begin position="310"/>
        <end position="320"/>
    </location>
</feature>
<keyword evidence="4" id="KW-1185">Reference proteome</keyword>
<feature type="compositionally biased region" description="Acidic residues" evidence="1">
    <location>
        <begin position="422"/>
        <end position="431"/>
    </location>
</feature>
<protein>
    <submittedName>
        <fullName evidence="3">Bb0ac4ad-e33b-4ba6-a2c4-68c2fc5d54b3</fullName>
    </submittedName>
</protein>
<proteinExistence type="predicted"/>
<feature type="compositionally biased region" description="Basic residues" evidence="1">
    <location>
        <begin position="253"/>
        <end position="268"/>
    </location>
</feature>
<feature type="compositionally biased region" description="Acidic residues" evidence="1">
    <location>
        <begin position="175"/>
        <end position="190"/>
    </location>
</feature>
<feature type="compositionally biased region" description="Basic residues" evidence="1">
    <location>
        <begin position="127"/>
        <end position="138"/>
    </location>
</feature>
<keyword evidence="2" id="KW-0812">Transmembrane</keyword>
<feature type="compositionally biased region" description="Basic and acidic residues" evidence="1">
    <location>
        <begin position="239"/>
        <end position="252"/>
    </location>
</feature>
<feature type="region of interest" description="Disordered" evidence="1">
    <location>
        <begin position="94"/>
        <end position="335"/>
    </location>
</feature>
<keyword evidence="2" id="KW-0472">Membrane</keyword>
<sequence length="431" mass="48238">MGSVKELFEVPVNRAKFVSQNPARKPRHVEGSGWISSKMMKMTVIAKIARLGPVMMIVIVIATMILELVAGKCQRLSNDGEINNRVVNDLEKRKVIEENESEEEYQDESLEEKDDNDDDEEDEDRNYKRKNKKSKSKQNAKENSKKRVKAKTHPKSKVKKLVEDDKIALLGTENVENDDEGNDSEDEDEHGDTSKIQESEIKRTAKGNETEKPNPYRWTNPSPIFDKNKGSIYQRARAKGSDRESIRQLEIQHHRKRRERASSSKKPKISISKDTSDDGWTDTDASSLATSKRSGSTSSRLSSLFGPRNRSLTPEPTSHLMSPISPLTRPSISSRTGETTFGATVIRASPLQEIVSADSLPANPEPNDTIITPLPAVHQRALLPLPKTSDPCMEGMKKVIFMSRGKRSSIKLVPSDGKPTDPDDVEIILTK</sequence>